<protein>
    <submittedName>
        <fullName evidence="1">Uncharacterized protein</fullName>
    </submittedName>
</protein>
<name>A0A0E9RZE8_ANGAN</name>
<dbReference type="AlphaFoldDB" id="A0A0E9RZE8"/>
<reference evidence="1" key="2">
    <citation type="journal article" date="2015" name="Fish Shellfish Immunol.">
        <title>Early steps in the European eel (Anguilla anguilla)-Vibrio vulnificus interaction in the gills: Role of the RtxA13 toxin.</title>
        <authorList>
            <person name="Callol A."/>
            <person name="Pajuelo D."/>
            <person name="Ebbesson L."/>
            <person name="Teles M."/>
            <person name="MacKenzie S."/>
            <person name="Amaro C."/>
        </authorList>
    </citation>
    <scope>NUCLEOTIDE SEQUENCE</scope>
</reference>
<evidence type="ECO:0000313" key="1">
    <source>
        <dbReference type="EMBL" id="JAH34451.1"/>
    </source>
</evidence>
<dbReference type="EMBL" id="GBXM01074126">
    <property type="protein sequence ID" value="JAH34451.1"/>
    <property type="molecule type" value="Transcribed_RNA"/>
</dbReference>
<reference evidence="1" key="1">
    <citation type="submission" date="2014-11" db="EMBL/GenBank/DDBJ databases">
        <authorList>
            <person name="Amaro Gonzalez C."/>
        </authorList>
    </citation>
    <scope>NUCLEOTIDE SEQUENCE</scope>
</reference>
<sequence length="78" mass="8612">MRSSSSSLSNMQLGTLPHTECPRVSHHILPMCGRLMPVLFQSQTVPSLLKEAIICQCALCSQFTIHTSACSFTLPIFF</sequence>
<organism evidence="1">
    <name type="scientific">Anguilla anguilla</name>
    <name type="common">European freshwater eel</name>
    <name type="synonym">Muraena anguilla</name>
    <dbReference type="NCBI Taxonomy" id="7936"/>
    <lineage>
        <taxon>Eukaryota</taxon>
        <taxon>Metazoa</taxon>
        <taxon>Chordata</taxon>
        <taxon>Craniata</taxon>
        <taxon>Vertebrata</taxon>
        <taxon>Euteleostomi</taxon>
        <taxon>Actinopterygii</taxon>
        <taxon>Neopterygii</taxon>
        <taxon>Teleostei</taxon>
        <taxon>Anguilliformes</taxon>
        <taxon>Anguillidae</taxon>
        <taxon>Anguilla</taxon>
    </lineage>
</organism>
<accession>A0A0E9RZE8</accession>
<proteinExistence type="predicted"/>